<protein>
    <submittedName>
        <fullName evidence="2">Uncharacterized protein</fullName>
    </submittedName>
</protein>
<proteinExistence type="predicted"/>
<evidence type="ECO:0000313" key="3">
    <source>
        <dbReference type="Proteomes" id="UP000309038"/>
    </source>
</evidence>
<dbReference type="EMBL" id="SGPJ01000408">
    <property type="protein sequence ID" value="THG94701.1"/>
    <property type="molecule type" value="Genomic_DNA"/>
</dbReference>
<evidence type="ECO:0000313" key="2">
    <source>
        <dbReference type="EMBL" id="THG94701.1"/>
    </source>
</evidence>
<feature type="chain" id="PRO_5020433081" evidence="1">
    <location>
        <begin position="24"/>
        <end position="137"/>
    </location>
</feature>
<gene>
    <name evidence="2" type="ORF">EW026_g6817</name>
</gene>
<reference evidence="2 3" key="1">
    <citation type="submission" date="2019-02" db="EMBL/GenBank/DDBJ databases">
        <title>Genome sequencing of the rare red list fungi Phlebia centrifuga.</title>
        <authorList>
            <person name="Buettner E."/>
            <person name="Kellner H."/>
        </authorList>
    </citation>
    <scope>NUCLEOTIDE SEQUENCE [LARGE SCALE GENOMIC DNA]</scope>
    <source>
        <strain evidence="2 3">DSM 108282</strain>
    </source>
</reference>
<feature type="signal peptide" evidence="1">
    <location>
        <begin position="1"/>
        <end position="23"/>
    </location>
</feature>
<keyword evidence="3" id="KW-1185">Reference proteome</keyword>
<dbReference type="Proteomes" id="UP000309038">
    <property type="component" value="Unassembled WGS sequence"/>
</dbReference>
<dbReference type="AlphaFoldDB" id="A0A4S4K9T0"/>
<accession>A0A4S4K9T0</accession>
<name>A0A4S4K9T0_9APHY</name>
<keyword evidence="1" id="KW-0732">Signal</keyword>
<sequence>MLLRDGTIYFAILLVMNIAQVVLDTPSFENFSFVTIVIQTLQPILISRFLLNLRQVGSPEIESQEDFNSRFSVPGFRVPTLASIVGNMGEDLDHGGPTEELDDEMENISGSVQAEDVEAENTSGIISSYEFNSFDSG</sequence>
<organism evidence="2 3">
    <name type="scientific">Hermanssonia centrifuga</name>
    <dbReference type="NCBI Taxonomy" id="98765"/>
    <lineage>
        <taxon>Eukaryota</taxon>
        <taxon>Fungi</taxon>
        <taxon>Dikarya</taxon>
        <taxon>Basidiomycota</taxon>
        <taxon>Agaricomycotina</taxon>
        <taxon>Agaricomycetes</taxon>
        <taxon>Polyporales</taxon>
        <taxon>Meruliaceae</taxon>
        <taxon>Hermanssonia</taxon>
    </lineage>
</organism>
<evidence type="ECO:0000256" key="1">
    <source>
        <dbReference type="SAM" id="SignalP"/>
    </source>
</evidence>
<comment type="caution">
    <text evidence="2">The sequence shown here is derived from an EMBL/GenBank/DDBJ whole genome shotgun (WGS) entry which is preliminary data.</text>
</comment>